<gene>
    <name evidence="1" type="ORF">ILYODFUR_038877</name>
</gene>
<organism evidence="1 2">
    <name type="scientific">Ilyodon furcidens</name>
    <name type="common">goldbreast splitfin</name>
    <dbReference type="NCBI Taxonomy" id="33524"/>
    <lineage>
        <taxon>Eukaryota</taxon>
        <taxon>Metazoa</taxon>
        <taxon>Chordata</taxon>
        <taxon>Craniata</taxon>
        <taxon>Vertebrata</taxon>
        <taxon>Euteleostomi</taxon>
        <taxon>Actinopterygii</taxon>
        <taxon>Neopterygii</taxon>
        <taxon>Teleostei</taxon>
        <taxon>Neoteleostei</taxon>
        <taxon>Acanthomorphata</taxon>
        <taxon>Ovalentaria</taxon>
        <taxon>Atherinomorphae</taxon>
        <taxon>Cyprinodontiformes</taxon>
        <taxon>Goodeidae</taxon>
        <taxon>Ilyodon</taxon>
    </lineage>
</organism>
<reference evidence="1 2" key="1">
    <citation type="submission" date="2021-06" db="EMBL/GenBank/DDBJ databases">
        <authorList>
            <person name="Palmer J.M."/>
        </authorList>
    </citation>
    <scope>NUCLEOTIDE SEQUENCE [LARGE SCALE GENOMIC DNA]</scope>
    <source>
        <strain evidence="2">if_2019</strain>
        <tissue evidence="1">Muscle</tissue>
    </source>
</reference>
<evidence type="ECO:0000313" key="2">
    <source>
        <dbReference type="Proteomes" id="UP001482620"/>
    </source>
</evidence>
<keyword evidence="2" id="KW-1185">Reference proteome</keyword>
<proteinExistence type="predicted"/>
<sequence length="180" mass="19953">MLPRSSGVEGSKVFPISINLEEYKKVELSALQCLRVSLCGNFRVRVSSSCDFQSWLKFSVLDPASAKELKLPKKLVWFKFQLTAQSFVLKQAHPAHPPPINSTETSPGKLCFYNQILDHSTVKYSPETSPEYPPFPWTKSLVLQQHKVSPPRLHIILPLPATSSSSCCAPSPSSSSISHS</sequence>
<dbReference type="EMBL" id="JAHRIQ010068324">
    <property type="protein sequence ID" value="MEQ2242714.1"/>
    <property type="molecule type" value="Genomic_DNA"/>
</dbReference>
<dbReference type="Proteomes" id="UP001482620">
    <property type="component" value="Unassembled WGS sequence"/>
</dbReference>
<accession>A0ABV0UDA1</accession>
<comment type="caution">
    <text evidence="1">The sequence shown here is derived from an EMBL/GenBank/DDBJ whole genome shotgun (WGS) entry which is preliminary data.</text>
</comment>
<evidence type="ECO:0000313" key="1">
    <source>
        <dbReference type="EMBL" id="MEQ2242714.1"/>
    </source>
</evidence>
<name>A0ABV0UDA1_9TELE</name>
<protein>
    <submittedName>
        <fullName evidence="1">Uncharacterized protein</fullName>
    </submittedName>
</protein>